<dbReference type="GO" id="GO:0017148">
    <property type="term" value="P:negative regulation of translation"/>
    <property type="evidence" value="ECO:0007669"/>
    <property type="project" value="TreeGrafter"/>
</dbReference>
<dbReference type="Proteomes" id="UP001367676">
    <property type="component" value="Unassembled WGS sequence"/>
</dbReference>
<keyword evidence="3" id="KW-0963">Cytoplasm</keyword>
<dbReference type="GO" id="GO:0031047">
    <property type="term" value="P:regulatory ncRNA-mediated gene silencing"/>
    <property type="evidence" value="ECO:0007669"/>
    <property type="project" value="UniProtKB-UniRule"/>
</dbReference>
<evidence type="ECO:0000313" key="4">
    <source>
        <dbReference type="EMBL" id="KAK7584042.1"/>
    </source>
</evidence>
<comment type="similarity">
    <text evidence="1 3">Belongs to the CNOT10 family.</text>
</comment>
<keyword evidence="5" id="KW-1185">Reference proteome</keyword>
<dbReference type="SMART" id="SM00028">
    <property type="entry name" value="TPR"/>
    <property type="match status" value="4"/>
</dbReference>
<keyword evidence="3" id="KW-0805">Transcription regulation</keyword>
<dbReference type="GO" id="GO:0030014">
    <property type="term" value="C:CCR4-NOT complex"/>
    <property type="evidence" value="ECO:0007669"/>
    <property type="project" value="UniProtKB-UniRule"/>
</dbReference>
<keyword evidence="3" id="KW-0943">RNA-mediated gene silencing</keyword>
<dbReference type="InterPro" id="IPR039740">
    <property type="entry name" value="CNOT10"/>
</dbReference>
<dbReference type="GO" id="GO:0005737">
    <property type="term" value="C:cytoplasm"/>
    <property type="evidence" value="ECO:0007669"/>
    <property type="project" value="UniProtKB-SubCell"/>
</dbReference>
<comment type="caution">
    <text evidence="4">The sequence shown here is derived from an EMBL/GenBank/DDBJ whole genome shotgun (WGS) entry which is preliminary data.</text>
</comment>
<dbReference type="EMBL" id="JBBCAQ010000032">
    <property type="protein sequence ID" value="KAK7584042.1"/>
    <property type="molecule type" value="Genomic_DNA"/>
</dbReference>
<comment type="function">
    <text evidence="3">Component of the CCR4-NOT complex which is one of the major cellular mRNA deadenylases and is linked to various cellular processes including bulk mRNA degradation, miRNA-mediated repression, translational repression during translational initiation and general transcription regulation.</text>
</comment>
<comment type="subcellular location">
    <subcellularLocation>
        <location evidence="3">Cytoplasm</location>
    </subcellularLocation>
    <subcellularLocation>
        <location evidence="3">Nucleus</location>
    </subcellularLocation>
</comment>
<proteinExistence type="inferred from homology"/>
<keyword evidence="3" id="KW-0804">Transcription</keyword>
<evidence type="ECO:0000313" key="5">
    <source>
        <dbReference type="Proteomes" id="UP001367676"/>
    </source>
</evidence>
<organism evidence="4 5">
    <name type="scientific">Parthenolecanium corni</name>
    <dbReference type="NCBI Taxonomy" id="536013"/>
    <lineage>
        <taxon>Eukaryota</taxon>
        <taxon>Metazoa</taxon>
        <taxon>Ecdysozoa</taxon>
        <taxon>Arthropoda</taxon>
        <taxon>Hexapoda</taxon>
        <taxon>Insecta</taxon>
        <taxon>Pterygota</taxon>
        <taxon>Neoptera</taxon>
        <taxon>Paraneoptera</taxon>
        <taxon>Hemiptera</taxon>
        <taxon>Sternorrhyncha</taxon>
        <taxon>Coccoidea</taxon>
        <taxon>Coccidae</taxon>
        <taxon>Parthenolecanium</taxon>
    </lineage>
</organism>
<dbReference type="GO" id="GO:0005634">
    <property type="term" value="C:nucleus"/>
    <property type="evidence" value="ECO:0007669"/>
    <property type="project" value="UniProtKB-SubCell"/>
</dbReference>
<dbReference type="Gene3D" id="1.25.40.10">
    <property type="entry name" value="Tetratricopeptide repeat domain"/>
    <property type="match status" value="2"/>
</dbReference>
<keyword evidence="2" id="KW-0802">TPR repeat</keyword>
<dbReference type="InterPro" id="IPR011990">
    <property type="entry name" value="TPR-like_helical_dom_sf"/>
</dbReference>
<dbReference type="GO" id="GO:0006402">
    <property type="term" value="P:mRNA catabolic process"/>
    <property type="evidence" value="ECO:0007669"/>
    <property type="project" value="TreeGrafter"/>
</dbReference>
<dbReference type="AlphaFoldDB" id="A0AAN9Y2L9"/>
<evidence type="ECO:0000256" key="2">
    <source>
        <dbReference type="PROSITE-ProRule" id="PRU00339"/>
    </source>
</evidence>
<dbReference type="InterPro" id="IPR019734">
    <property type="entry name" value="TPR_rpt"/>
</dbReference>
<dbReference type="PANTHER" id="PTHR12979:SF5">
    <property type="entry name" value="CCR4-NOT TRANSCRIPTION COMPLEX SUBUNIT 10"/>
    <property type="match status" value="1"/>
</dbReference>
<evidence type="ECO:0000256" key="1">
    <source>
        <dbReference type="ARBA" id="ARBA00010080"/>
    </source>
</evidence>
<name>A0AAN9Y2L9_9HEMI</name>
<keyword evidence="3" id="KW-0539">Nucleus</keyword>
<protein>
    <recommendedName>
        <fullName evidence="3">CCR4-NOT transcription complex subunit 10</fullName>
    </recommendedName>
</protein>
<dbReference type="PANTHER" id="PTHR12979">
    <property type="entry name" value="CCR4-NOT TRANSCRIPTION COMPLEX SUBUNIT 10"/>
    <property type="match status" value="1"/>
</dbReference>
<sequence length="653" mass="73766">MEGKQLKEGNVDISEVESTPNTHRELAIEATELFDAGEFSECLSRLAKLQEQRPLDTRFTHNADVVEFYANNFKNVDDFKKKLNSVCSLGEISFENIDSLDDVRNCCIYYNQAVLLYHSMQYSSAFRILNKVFTFIETMDEELRRSVTLLLLELLLRAQKPDKALSVIAAIENLLRLDSSIKSEAIEDDESAREGTSSKEESNNADIEAFKLRLKVYQCRCYLAMRNPKSCEKELENFVKNPEKKYCAKFLQAYLAYLKGSLRLSVQFLTALPIENNFTLTGDSTQLAFYNNLGCVHLYMGKPNIASLYFQKALKENENNRKISNSNNNDAANKYLFTCDGNKLPQIMYNLGVSLLHSGKPIQAFDCLTLAVQIYHTNPRLWLRLAECCIMVHKNDNERDFDFINKRKDVLHEVIGSGIHRKLILNLSLFENNKYSYDAQSFAIPVATLEFATLCLRNALLLLSGSFIDCSPSNPVTASQVINLRASVLIASAYVSLCLGDPIVAMNNCRNLLNIPNSSGIHKLLGHLYMAEALILLDRLPEALEHLKPDYSNYMMPPEPKENTGSSLKTWKPDNSASARAVFQYNLAVVLALKGELLKAAELLKQVWLTKGPQCEIPVQIISLALYIELSLGRADIARNIIKQNCPHFNRPS</sequence>
<gene>
    <name evidence="4" type="ORF">V9T40_005005</name>
</gene>
<reference evidence="4 5" key="1">
    <citation type="submission" date="2024-03" db="EMBL/GenBank/DDBJ databases">
        <title>Adaptation during the transition from Ophiocordyceps entomopathogen to insect associate is accompanied by gene loss and intensified selection.</title>
        <authorList>
            <person name="Ward C.M."/>
            <person name="Onetto C.A."/>
            <person name="Borneman A.R."/>
        </authorList>
    </citation>
    <scope>NUCLEOTIDE SEQUENCE [LARGE SCALE GENOMIC DNA]</scope>
    <source>
        <strain evidence="4">AWRI1</strain>
        <tissue evidence="4">Single Adult Female</tissue>
    </source>
</reference>
<dbReference type="Pfam" id="PF13181">
    <property type="entry name" value="TPR_8"/>
    <property type="match status" value="1"/>
</dbReference>
<feature type="repeat" description="TPR" evidence="2">
    <location>
        <begin position="287"/>
        <end position="320"/>
    </location>
</feature>
<accession>A0AAN9Y2L9</accession>
<dbReference type="PROSITE" id="PS50005">
    <property type="entry name" value="TPR"/>
    <property type="match status" value="1"/>
</dbReference>
<keyword evidence="3" id="KW-0810">Translation regulation</keyword>
<dbReference type="SUPFAM" id="SSF48452">
    <property type="entry name" value="TPR-like"/>
    <property type="match status" value="1"/>
</dbReference>
<evidence type="ECO:0000256" key="3">
    <source>
        <dbReference type="RuleBase" id="RU367083"/>
    </source>
</evidence>